<name>A0ACB8G844_9SAUR</name>
<gene>
    <name evidence="1" type="ORF">K3G42_009822</name>
</gene>
<protein>
    <submittedName>
        <fullName evidence="1">Uncharacterized protein</fullName>
    </submittedName>
</protein>
<sequence length="217" mass="24181">MSYPTVYEKQLRLGVSGSCCRDRPVAGSNWNGQQPYRRANVGKNREKERMKEKEKDARYTNGHLFTSITVSGMTMCFACNKSITAKEALSCPSPTSQPRSRSPTRKLQRSDSSQLRHLFGNLGHSITSAASSPILSSTIKRDGLTTLEDHYHHTSPFSQSRSSSRHSFITSYAFPEPSEPEKQFSTEHATSPHSGECPLLSEDDVIVIPLLPWGKSF</sequence>
<accession>A0ACB8G844</accession>
<dbReference type="EMBL" id="CM037614">
    <property type="protein sequence ID" value="KAH8015886.1"/>
    <property type="molecule type" value="Genomic_DNA"/>
</dbReference>
<evidence type="ECO:0000313" key="1">
    <source>
        <dbReference type="EMBL" id="KAH8015886.1"/>
    </source>
</evidence>
<organism evidence="1 2">
    <name type="scientific">Sphaerodactylus townsendi</name>
    <dbReference type="NCBI Taxonomy" id="933632"/>
    <lineage>
        <taxon>Eukaryota</taxon>
        <taxon>Metazoa</taxon>
        <taxon>Chordata</taxon>
        <taxon>Craniata</taxon>
        <taxon>Vertebrata</taxon>
        <taxon>Euteleostomi</taxon>
        <taxon>Lepidosauria</taxon>
        <taxon>Squamata</taxon>
        <taxon>Bifurcata</taxon>
        <taxon>Gekkota</taxon>
        <taxon>Sphaerodactylidae</taxon>
        <taxon>Sphaerodactylus</taxon>
    </lineage>
</organism>
<dbReference type="Proteomes" id="UP000827872">
    <property type="component" value="Linkage Group LG01"/>
</dbReference>
<evidence type="ECO:0000313" key="2">
    <source>
        <dbReference type="Proteomes" id="UP000827872"/>
    </source>
</evidence>
<comment type="caution">
    <text evidence="1">The sequence shown here is derived from an EMBL/GenBank/DDBJ whole genome shotgun (WGS) entry which is preliminary data.</text>
</comment>
<keyword evidence="2" id="KW-1185">Reference proteome</keyword>
<reference evidence="1" key="1">
    <citation type="submission" date="2021-08" db="EMBL/GenBank/DDBJ databases">
        <title>The first chromosome-level gecko genome reveals the dynamic sex chromosomes of Neotropical dwarf geckos (Sphaerodactylidae: Sphaerodactylus).</title>
        <authorList>
            <person name="Pinto B.J."/>
            <person name="Keating S.E."/>
            <person name="Gamble T."/>
        </authorList>
    </citation>
    <scope>NUCLEOTIDE SEQUENCE</scope>
    <source>
        <strain evidence="1">TG3544</strain>
    </source>
</reference>
<proteinExistence type="predicted"/>